<evidence type="ECO:0000313" key="1">
    <source>
        <dbReference type="EMBL" id="CAD6503621.1"/>
    </source>
</evidence>
<organism evidence="1 2">
    <name type="scientific">Blumeria graminis f. sp. triticale</name>
    <dbReference type="NCBI Taxonomy" id="1689686"/>
    <lineage>
        <taxon>Eukaryota</taxon>
        <taxon>Fungi</taxon>
        <taxon>Dikarya</taxon>
        <taxon>Ascomycota</taxon>
        <taxon>Pezizomycotina</taxon>
        <taxon>Leotiomycetes</taxon>
        <taxon>Erysiphales</taxon>
        <taxon>Erysiphaceae</taxon>
        <taxon>Blumeria</taxon>
    </lineage>
</organism>
<dbReference type="Proteomes" id="UP000683417">
    <property type="component" value="Unassembled WGS sequence"/>
</dbReference>
<reference evidence="1" key="1">
    <citation type="submission" date="2020-10" db="EMBL/GenBank/DDBJ databases">
        <authorList>
            <person name="Muller C M."/>
        </authorList>
    </citation>
    <scope>NUCLEOTIDE SEQUENCE</scope>
    <source>
        <strain evidence="1">THUN-12</strain>
    </source>
</reference>
<accession>A0A9W4DP05</accession>
<protein>
    <submittedName>
        <fullName evidence="1">BgTH12-03281</fullName>
    </submittedName>
</protein>
<proteinExistence type="predicted"/>
<sequence>MKNYYHDVKLIIQAAWKVAQLSGKIDVFTGSIKITLFVVCLFSIFRPHGRQCLLLWWLRPCYFLTRFTGQFSNDMIAFSIAPALFQPVPEALYSFDV</sequence>
<dbReference type="EMBL" id="CAJHIT010000007">
    <property type="protein sequence ID" value="CAD6503621.1"/>
    <property type="molecule type" value="Genomic_DNA"/>
</dbReference>
<evidence type="ECO:0000313" key="2">
    <source>
        <dbReference type="Proteomes" id="UP000683417"/>
    </source>
</evidence>
<comment type="caution">
    <text evidence="1">The sequence shown here is derived from an EMBL/GenBank/DDBJ whole genome shotgun (WGS) entry which is preliminary data.</text>
</comment>
<dbReference type="AlphaFoldDB" id="A0A9W4DP05"/>
<gene>
    <name evidence="1" type="ORF">BGTH12_LOCUS4979</name>
</gene>
<name>A0A9W4DP05_BLUGR</name>